<organism evidence="3 4">
    <name type="scientific">Brockia lithotrophica</name>
    <dbReference type="NCBI Taxonomy" id="933949"/>
    <lineage>
        <taxon>Bacteria</taxon>
        <taxon>Bacillati</taxon>
        <taxon>Bacillota</taxon>
        <taxon>Bacilli</taxon>
        <taxon>Bacillales</taxon>
        <taxon>Bacillales Family X. Incertae Sedis</taxon>
        <taxon>Brockia</taxon>
    </lineage>
</organism>
<dbReference type="InterPro" id="IPR041908">
    <property type="entry name" value="CtsR_C_sf"/>
</dbReference>
<dbReference type="Proteomes" id="UP000267019">
    <property type="component" value="Unassembled WGS sequence"/>
</dbReference>
<sequence length="165" mass="18445">MRVASLADTIEAYLKRLLDESPTGTVVVRRSELAETFRVAPSQINYVISTRFTLNHGYVVESRRGMTGFLRIARVALPETWREFVERVATEGTKFSYREARGLLDFLVQEGVLSQGEGELLGALLAPEVLGGRAEERDLLRGRILRRLLEVLSLRAAERGNGDAL</sequence>
<dbReference type="EMBL" id="RBIJ01000002">
    <property type="protein sequence ID" value="RKQ85607.1"/>
    <property type="molecule type" value="Genomic_DNA"/>
</dbReference>
<dbReference type="InterPro" id="IPR041902">
    <property type="entry name" value="CtsR_N_sf"/>
</dbReference>
<dbReference type="Pfam" id="PF05848">
    <property type="entry name" value="CtsR"/>
    <property type="match status" value="1"/>
</dbReference>
<name>A0A660KZ28_9BACL</name>
<proteinExistence type="predicted"/>
<dbReference type="OrthoDB" id="1680813at2"/>
<comment type="caution">
    <text evidence="3">The sequence shown here is derived from an EMBL/GenBank/DDBJ whole genome shotgun (WGS) entry which is preliminary data.</text>
</comment>
<feature type="domain" description="CtsR C-terminal dimerization" evidence="2">
    <location>
        <begin position="92"/>
        <end position="150"/>
    </location>
</feature>
<evidence type="ECO:0000259" key="2">
    <source>
        <dbReference type="Pfam" id="PF17727"/>
    </source>
</evidence>
<dbReference type="Gene3D" id="1.10.1200.150">
    <property type="entry name" value="Transcriptional regulator CtsR, C-terminal domain"/>
    <property type="match status" value="1"/>
</dbReference>
<accession>A0A660KZ28</accession>
<feature type="domain" description="CtsR N-terminal HTH" evidence="1">
    <location>
        <begin position="5"/>
        <end position="75"/>
    </location>
</feature>
<dbReference type="Pfam" id="PF17727">
    <property type="entry name" value="CtsR_C"/>
    <property type="match status" value="1"/>
</dbReference>
<dbReference type="RefSeq" id="WP_121444265.1">
    <property type="nucleotide sequence ID" value="NZ_RBIJ01000002.1"/>
</dbReference>
<evidence type="ECO:0000313" key="4">
    <source>
        <dbReference type="Proteomes" id="UP000267019"/>
    </source>
</evidence>
<evidence type="ECO:0000313" key="3">
    <source>
        <dbReference type="EMBL" id="RKQ85607.1"/>
    </source>
</evidence>
<gene>
    <name evidence="3" type="ORF">C7438_1012</name>
</gene>
<keyword evidence="4" id="KW-1185">Reference proteome</keyword>
<protein>
    <submittedName>
        <fullName evidence="3">Transcriptional regulator</fullName>
    </submittedName>
</protein>
<evidence type="ECO:0000259" key="1">
    <source>
        <dbReference type="Pfam" id="PF05848"/>
    </source>
</evidence>
<dbReference type="InterPro" id="IPR040465">
    <property type="entry name" value="CtsR_N"/>
</dbReference>
<reference evidence="3 4" key="1">
    <citation type="submission" date="2018-10" db="EMBL/GenBank/DDBJ databases">
        <title>Genomic Encyclopedia of Type Strains, Phase IV (KMG-IV): sequencing the most valuable type-strain genomes for metagenomic binning, comparative biology and taxonomic classification.</title>
        <authorList>
            <person name="Goeker M."/>
        </authorList>
    </citation>
    <scope>NUCLEOTIDE SEQUENCE [LARGE SCALE GENOMIC DNA]</scope>
    <source>
        <strain evidence="3 4">DSM 22653</strain>
    </source>
</reference>
<dbReference type="InterPro" id="IPR041473">
    <property type="entry name" value="CtsR_C"/>
</dbReference>
<dbReference type="AlphaFoldDB" id="A0A660KZ28"/>
<dbReference type="Gene3D" id="3.30.56.130">
    <property type="entry name" value="Transcriptional regulator CtsR, winged HTH domain"/>
    <property type="match status" value="1"/>
</dbReference>